<reference evidence="3" key="1">
    <citation type="submission" date="2023-07" db="EMBL/GenBank/DDBJ databases">
        <authorList>
            <person name="Aktuganov G."/>
            <person name="Boyko T."/>
            <person name="Delegan Y."/>
            <person name="Galimzianova N."/>
            <person name="Gilvanova E."/>
            <person name="Korobov V."/>
            <person name="Kuzmina L."/>
            <person name="Melentiev A."/>
            <person name="Milman P."/>
            <person name="Ryabova A."/>
            <person name="Stupak E."/>
            <person name="Yasakov T."/>
            <person name="Zharikova N."/>
            <person name="Zhurenko E."/>
        </authorList>
    </citation>
    <scope>NUCLEOTIDE SEQUENCE</scope>
    <source>
        <strain evidence="3">IB-739</strain>
    </source>
</reference>
<dbReference type="Pfam" id="PF04492">
    <property type="entry name" value="Phage_rep_O"/>
    <property type="match status" value="1"/>
</dbReference>
<name>A0ABT8VLV7_9BACL</name>
<dbReference type="RefSeq" id="WP_302881472.1">
    <property type="nucleotide sequence ID" value="NZ_JAUMKJ010000089.1"/>
</dbReference>
<protein>
    <submittedName>
        <fullName evidence="3">Conserved phage C-terminal domain-containing protein</fullName>
    </submittedName>
</protein>
<evidence type="ECO:0000313" key="3">
    <source>
        <dbReference type="EMBL" id="MDO3681963.1"/>
    </source>
</evidence>
<dbReference type="InterPro" id="IPR036388">
    <property type="entry name" value="WH-like_DNA-bd_sf"/>
</dbReference>
<keyword evidence="4" id="KW-1185">Reference proteome</keyword>
<proteinExistence type="predicted"/>
<feature type="domain" description="Bacteriophage lambda Replication protein O N-terminal" evidence="1">
    <location>
        <begin position="4"/>
        <end position="98"/>
    </location>
</feature>
<organism evidence="3 4">
    <name type="scientific">Paenibacillus ehimensis</name>
    <dbReference type="NCBI Taxonomy" id="79264"/>
    <lineage>
        <taxon>Bacteria</taxon>
        <taxon>Bacillati</taxon>
        <taxon>Bacillota</taxon>
        <taxon>Bacilli</taxon>
        <taxon>Bacillales</taxon>
        <taxon>Paenibacillaceae</taxon>
        <taxon>Paenibacillus</taxon>
    </lineage>
</organism>
<evidence type="ECO:0000259" key="2">
    <source>
        <dbReference type="Pfam" id="PF09524"/>
    </source>
</evidence>
<evidence type="ECO:0000259" key="1">
    <source>
        <dbReference type="Pfam" id="PF04492"/>
    </source>
</evidence>
<dbReference type="NCBIfam" id="TIGR01610">
    <property type="entry name" value="phage_O_Nterm"/>
    <property type="match status" value="1"/>
</dbReference>
<feature type="domain" description="Phage conserved hypothetical protein C-terminal" evidence="2">
    <location>
        <begin position="161"/>
        <end position="234"/>
    </location>
</feature>
<dbReference type="Pfam" id="PF09524">
    <property type="entry name" value="Phg_2220_C"/>
    <property type="match status" value="1"/>
</dbReference>
<dbReference type="Proteomes" id="UP001168883">
    <property type="component" value="Unassembled WGS sequence"/>
</dbReference>
<evidence type="ECO:0000313" key="4">
    <source>
        <dbReference type="Proteomes" id="UP001168883"/>
    </source>
</evidence>
<sequence length="271" mass="31073">MSSEFTQVPNSILEIAPRFKFSAAQFSILLVIWRYTYGFHRDDHDFAISFVAQATGMQERNVKRELSGLIAAKVLIVTQQQTNKQARRIGFNKNFDEWVVEMRESRGSFEGANLTPQIEFWGGEIDTSGGGQSDTSGGGGFDTQEIKNLKKDLNKDIYVEIIDYLNAKTGKRYSPKVKSNRELINGRLAEGRTLDDFLYVIDVKCSQWLGNEEMEQYLRPSTLFRPSNFENYLNERMPSDKKATVANSRDKDVAFQQWIEEGNDPNDFDWS</sequence>
<dbReference type="Gene3D" id="1.10.10.10">
    <property type="entry name" value="Winged helix-like DNA-binding domain superfamily/Winged helix DNA-binding domain"/>
    <property type="match status" value="1"/>
</dbReference>
<accession>A0ABT8VLV7</accession>
<dbReference type="EMBL" id="JAUMKJ010000089">
    <property type="protein sequence ID" value="MDO3681963.1"/>
    <property type="molecule type" value="Genomic_DNA"/>
</dbReference>
<dbReference type="NCBIfam" id="TIGR02220">
    <property type="entry name" value="phg_TIGR02220"/>
    <property type="match status" value="1"/>
</dbReference>
<gene>
    <name evidence="3" type="ORF">Q3C12_33755</name>
</gene>
<comment type="caution">
    <text evidence="3">The sequence shown here is derived from an EMBL/GenBank/DDBJ whole genome shotgun (WGS) entry which is preliminary data.</text>
</comment>
<dbReference type="InterPro" id="IPR011741">
    <property type="entry name" value="Phg_2220_C"/>
</dbReference>
<dbReference type="InterPro" id="IPR006497">
    <property type="entry name" value="Phage_lambda_VrpO_N"/>
</dbReference>